<dbReference type="EMBL" id="LLZS01000009">
    <property type="protein sequence ID" value="KUR70323.1"/>
    <property type="molecule type" value="Genomic_DNA"/>
</dbReference>
<comment type="caution">
    <text evidence="2">The sequence shown here is derived from an EMBL/GenBank/DDBJ whole genome shotgun (WGS) entry which is preliminary data.</text>
</comment>
<proteinExistence type="predicted"/>
<organism evidence="2 3">
    <name type="scientific">Novosphingobium fuchskuhlense</name>
    <dbReference type="NCBI Taxonomy" id="1117702"/>
    <lineage>
        <taxon>Bacteria</taxon>
        <taxon>Pseudomonadati</taxon>
        <taxon>Pseudomonadota</taxon>
        <taxon>Alphaproteobacteria</taxon>
        <taxon>Sphingomonadales</taxon>
        <taxon>Sphingomonadaceae</taxon>
        <taxon>Novosphingobium</taxon>
    </lineage>
</organism>
<feature type="transmembrane region" description="Helical" evidence="1">
    <location>
        <begin position="12"/>
        <end position="33"/>
    </location>
</feature>
<evidence type="ECO:0008006" key="4">
    <source>
        <dbReference type="Google" id="ProtNLM"/>
    </source>
</evidence>
<evidence type="ECO:0000256" key="1">
    <source>
        <dbReference type="SAM" id="Phobius"/>
    </source>
</evidence>
<dbReference type="Pfam" id="PF10741">
    <property type="entry name" value="T2SSM_b"/>
    <property type="match status" value="1"/>
</dbReference>
<gene>
    <name evidence="2" type="ORF">AQZ52_15865</name>
</gene>
<sequence length="182" mass="19584">MRTLSPRESRLIALLILVAAIALVILVVINPIAGSFRDRAAKREELAFTFQSNELRIANLNALQHAAEDQAEAQRGLYIVAANADEAGEALREQLETAAQGVGATIKATEAGVSSEEGRTRASLEARLGTGQLSQLLDRLNLAKPVLVIETMNVVAEEQLTNSKSDQIDVRLEASAPFVRAK</sequence>
<dbReference type="AlphaFoldDB" id="A0A124JTM0"/>
<dbReference type="RefSeq" id="WP_067913196.1">
    <property type="nucleotide sequence ID" value="NZ_KQ954246.1"/>
</dbReference>
<keyword evidence="3" id="KW-1185">Reference proteome</keyword>
<dbReference type="NCBIfam" id="NF040576">
    <property type="entry name" value="T2SS_GspM_XpsM"/>
    <property type="match status" value="1"/>
</dbReference>
<evidence type="ECO:0000313" key="3">
    <source>
        <dbReference type="Proteomes" id="UP000058012"/>
    </source>
</evidence>
<dbReference type="Proteomes" id="UP000058012">
    <property type="component" value="Unassembled WGS sequence"/>
</dbReference>
<dbReference type="STRING" id="1117702.AQZ52_15865"/>
<name>A0A124JTM0_9SPHN</name>
<dbReference type="InterPro" id="IPR034756">
    <property type="entry name" value="T2SSM_b"/>
</dbReference>
<evidence type="ECO:0000313" key="2">
    <source>
        <dbReference type="EMBL" id="KUR70323.1"/>
    </source>
</evidence>
<reference evidence="2 3" key="1">
    <citation type="submission" date="2015-10" db="EMBL/GenBank/DDBJ databases">
        <title>Draft genome sequence of Novosphingobium fuchskuhlense DSM 25065 isolated from a surface water sample of the southwest basin of Lake Grosse Fuchskuhle.</title>
        <authorList>
            <person name="Ruckert C."/>
            <person name="Winkler A."/>
            <person name="Glaeser J."/>
            <person name="Grossart H.-P."/>
            <person name="Kalinowski J."/>
            <person name="Glaeser S."/>
        </authorList>
    </citation>
    <scope>NUCLEOTIDE SEQUENCE [LARGE SCALE GENOMIC DNA]</scope>
    <source>
        <strain evidence="2 3">FNE08-7</strain>
    </source>
</reference>
<keyword evidence="1" id="KW-0812">Transmembrane</keyword>
<keyword evidence="1" id="KW-1133">Transmembrane helix</keyword>
<protein>
    <recommendedName>
        <fullName evidence="4">Type II secretion system protein M</fullName>
    </recommendedName>
</protein>
<accession>A0A124JTM0</accession>
<keyword evidence="1" id="KW-0472">Membrane</keyword>